<accession>A0A136KKQ9</accession>
<dbReference type="InterPro" id="IPR003735">
    <property type="entry name" value="Metal_Tscrpt_repr"/>
</dbReference>
<gene>
    <name evidence="1" type="ORF">UZ20_WS6002000080</name>
</gene>
<organism evidence="1 2">
    <name type="scientific">candidate division WS6 bacterium OLB21</name>
    <dbReference type="NCBI Taxonomy" id="1617427"/>
    <lineage>
        <taxon>Bacteria</taxon>
        <taxon>Candidatus Dojkabacteria</taxon>
    </lineage>
</organism>
<dbReference type="PANTHER" id="PTHR33677">
    <property type="entry name" value="TRANSCRIPTIONAL REPRESSOR FRMR-RELATED"/>
    <property type="match status" value="1"/>
</dbReference>
<proteinExistence type="predicted"/>
<dbReference type="AlphaFoldDB" id="A0A136KKQ9"/>
<evidence type="ECO:0000313" key="1">
    <source>
        <dbReference type="EMBL" id="KXK09999.1"/>
    </source>
</evidence>
<sequence length="78" mass="8927">MKSTEKRINIITGQLEGIKKMIDEGKDPLSVLTQFKAARSALDSCMSSYINEHFWQILESCDDKEATCKRFLEELIIS</sequence>
<dbReference type="GO" id="GO:0003677">
    <property type="term" value="F:DNA binding"/>
    <property type="evidence" value="ECO:0007669"/>
    <property type="project" value="InterPro"/>
</dbReference>
<dbReference type="GO" id="GO:0045892">
    <property type="term" value="P:negative regulation of DNA-templated transcription"/>
    <property type="evidence" value="ECO:0007669"/>
    <property type="project" value="UniProtKB-ARBA"/>
</dbReference>
<dbReference type="GO" id="GO:0046872">
    <property type="term" value="F:metal ion binding"/>
    <property type="evidence" value="ECO:0007669"/>
    <property type="project" value="InterPro"/>
</dbReference>
<dbReference type="PANTHER" id="PTHR33677:SF5">
    <property type="entry name" value="TRANSCRIPTIONAL REPRESSOR FRMR"/>
    <property type="match status" value="1"/>
</dbReference>
<evidence type="ECO:0000313" key="2">
    <source>
        <dbReference type="Proteomes" id="UP000070449"/>
    </source>
</evidence>
<protein>
    <recommendedName>
        <fullName evidence="3">Copper-sensing transcriptional repressor CsoR</fullName>
    </recommendedName>
</protein>
<dbReference type="InterPro" id="IPR038390">
    <property type="entry name" value="Metal_Tscrpt_repr_sf"/>
</dbReference>
<dbReference type="EMBL" id="JYPD01000010">
    <property type="protein sequence ID" value="KXK09999.1"/>
    <property type="molecule type" value="Genomic_DNA"/>
</dbReference>
<comment type="caution">
    <text evidence="1">The sequence shown here is derived from an EMBL/GenBank/DDBJ whole genome shotgun (WGS) entry which is preliminary data.</text>
</comment>
<evidence type="ECO:0008006" key="3">
    <source>
        <dbReference type="Google" id="ProtNLM"/>
    </source>
</evidence>
<dbReference type="Pfam" id="PF02583">
    <property type="entry name" value="Trns_repr_metal"/>
    <property type="match status" value="1"/>
</dbReference>
<dbReference type="Gene3D" id="1.20.58.1000">
    <property type="entry name" value="Metal-sensitive repressor, helix protomer"/>
    <property type="match status" value="1"/>
</dbReference>
<reference evidence="1 2" key="1">
    <citation type="submission" date="2015-02" db="EMBL/GenBank/DDBJ databases">
        <title>Improved understanding of the partial-nitritation anammox process through 23 genomes representing the majority of the microbial community.</title>
        <authorList>
            <person name="Speth D.R."/>
            <person name="In T Zandt M."/>
            <person name="Guerrero Cruz S."/>
            <person name="Jetten M.S."/>
            <person name="Dutilh B.E."/>
        </authorList>
    </citation>
    <scope>NUCLEOTIDE SEQUENCE [LARGE SCALE GENOMIC DNA]</scope>
    <source>
        <strain evidence="1">OLB21</strain>
    </source>
</reference>
<name>A0A136KKQ9_9BACT</name>
<dbReference type="Proteomes" id="UP000070449">
    <property type="component" value="Unassembled WGS sequence"/>
</dbReference>
<dbReference type="STRING" id="1617427.UZ20_WS6002000080"/>